<dbReference type="NCBIfam" id="TIGR01097">
    <property type="entry name" value="PhnE"/>
    <property type="match status" value="1"/>
</dbReference>
<comment type="subcellular location">
    <subcellularLocation>
        <location evidence="1 7">Cell membrane</location>
        <topology evidence="1 7">Multi-pass membrane protein</topology>
    </subcellularLocation>
</comment>
<comment type="caution">
    <text evidence="9">The sequence shown here is derived from an EMBL/GenBank/DDBJ whole genome shotgun (WGS) entry which is preliminary data.</text>
</comment>
<name>A0AA41X265_9BACI</name>
<evidence type="ECO:0000256" key="3">
    <source>
        <dbReference type="ARBA" id="ARBA00022475"/>
    </source>
</evidence>
<dbReference type="AlphaFoldDB" id="A0AA41X265"/>
<feature type="transmembrane region" description="Helical" evidence="7">
    <location>
        <begin position="225"/>
        <end position="246"/>
    </location>
</feature>
<feature type="transmembrane region" description="Helical" evidence="7">
    <location>
        <begin position="64"/>
        <end position="90"/>
    </location>
</feature>
<dbReference type="PROSITE" id="PS50928">
    <property type="entry name" value="ABC_TM1"/>
    <property type="match status" value="1"/>
</dbReference>
<gene>
    <name evidence="9" type="primary">phnE</name>
    <name evidence="9" type="ORF">NK662_02240</name>
</gene>
<evidence type="ECO:0000256" key="4">
    <source>
        <dbReference type="ARBA" id="ARBA00022692"/>
    </source>
</evidence>
<dbReference type="Gene3D" id="1.10.3720.10">
    <property type="entry name" value="MetI-like"/>
    <property type="match status" value="1"/>
</dbReference>
<dbReference type="SUPFAM" id="SSF161098">
    <property type="entry name" value="MetI-like"/>
    <property type="match status" value="1"/>
</dbReference>
<comment type="similarity">
    <text evidence="7">Belongs to the binding-protein-dependent transport system permease family.</text>
</comment>
<keyword evidence="6 7" id="KW-0472">Membrane</keyword>
<dbReference type="InterPro" id="IPR000515">
    <property type="entry name" value="MetI-like"/>
</dbReference>
<feature type="domain" description="ABC transmembrane type-1" evidence="8">
    <location>
        <begin position="64"/>
        <end position="247"/>
    </location>
</feature>
<reference evidence="9" key="1">
    <citation type="submission" date="2022-07" db="EMBL/GenBank/DDBJ databases">
        <authorList>
            <person name="Li W.-J."/>
            <person name="Deng Q.-Q."/>
        </authorList>
    </citation>
    <scope>NUCLEOTIDE SEQUENCE</scope>
    <source>
        <strain evidence="9">SYSU M60031</strain>
    </source>
</reference>
<dbReference type="GO" id="GO:0015416">
    <property type="term" value="F:ABC-type phosphonate transporter activity"/>
    <property type="evidence" value="ECO:0007669"/>
    <property type="project" value="InterPro"/>
</dbReference>
<organism evidence="9 10">
    <name type="scientific">Ectobacillus ponti</name>
    <dbReference type="NCBI Taxonomy" id="2961894"/>
    <lineage>
        <taxon>Bacteria</taxon>
        <taxon>Bacillati</taxon>
        <taxon>Bacillota</taxon>
        <taxon>Bacilli</taxon>
        <taxon>Bacillales</taxon>
        <taxon>Bacillaceae</taxon>
        <taxon>Ectobacillus</taxon>
    </lineage>
</organism>
<dbReference type="GO" id="GO:0005886">
    <property type="term" value="C:plasma membrane"/>
    <property type="evidence" value="ECO:0007669"/>
    <property type="project" value="UniProtKB-SubCell"/>
</dbReference>
<dbReference type="RefSeq" id="WP_254756910.1">
    <property type="nucleotide sequence ID" value="NZ_JANCLT010000001.1"/>
</dbReference>
<sequence>MKPPFRSMRRILVCAVLLMALGWSWSGTGFNLLQLLDIGNTFQFVQKDWLPPDWSVLPLALKDLVVTVQIAFLGTTLALLAAGPLSFLAARNTNRTRTSYHIVRVLLSFLRSVPEIVWGLLLVVTLGLGPFPGVAAIMLHNIGVLGKLLSELLEAADEGPPEAVASTGAPHILVLLYGYVPQVLPNILSQYFYRFEVGIRTSLVLGFIGAGGIGNRLFIDFKTFSYSAVAAEVLLIMALVIVVDYAGSLLRGKVI</sequence>
<dbReference type="Proteomes" id="UP001156102">
    <property type="component" value="Unassembled WGS sequence"/>
</dbReference>
<evidence type="ECO:0000313" key="10">
    <source>
        <dbReference type="Proteomes" id="UP001156102"/>
    </source>
</evidence>
<feature type="transmembrane region" description="Helical" evidence="7">
    <location>
        <begin position="201"/>
        <end position="219"/>
    </location>
</feature>
<feature type="transmembrane region" description="Helical" evidence="7">
    <location>
        <begin position="116"/>
        <end position="143"/>
    </location>
</feature>
<evidence type="ECO:0000313" key="9">
    <source>
        <dbReference type="EMBL" id="MCP8967357.1"/>
    </source>
</evidence>
<keyword evidence="5 7" id="KW-1133">Transmembrane helix</keyword>
<evidence type="ECO:0000256" key="5">
    <source>
        <dbReference type="ARBA" id="ARBA00022989"/>
    </source>
</evidence>
<keyword evidence="3" id="KW-1003">Cell membrane</keyword>
<dbReference type="InterPro" id="IPR035906">
    <property type="entry name" value="MetI-like_sf"/>
</dbReference>
<dbReference type="EMBL" id="JANCLT010000001">
    <property type="protein sequence ID" value="MCP8967357.1"/>
    <property type="molecule type" value="Genomic_DNA"/>
</dbReference>
<dbReference type="Pfam" id="PF00528">
    <property type="entry name" value="BPD_transp_1"/>
    <property type="match status" value="1"/>
</dbReference>
<evidence type="ECO:0000256" key="2">
    <source>
        <dbReference type="ARBA" id="ARBA00022448"/>
    </source>
</evidence>
<evidence type="ECO:0000256" key="1">
    <source>
        <dbReference type="ARBA" id="ARBA00004651"/>
    </source>
</evidence>
<accession>A0AA41X265</accession>
<evidence type="ECO:0000259" key="8">
    <source>
        <dbReference type="PROSITE" id="PS50928"/>
    </source>
</evidence>
<proteinExistence type="inferred from homology"/>
<protein>
    <submittedName>
        <fullName evidence="9">Phosphonate ABC transporter, permease protein PhnE</fullName>
    </submittedName>
</protein>
<keyword evidence="10" id="KW-1185">Reference proteome</keyword>
<dbReference type="InterPro" id="IPR005769">
    <property type="entry name" value="PhnE/PtxC"/>
</dbReference>
<evidence type="ECO:0000256" key="7">
    <source>
        <dbReference type="RuleBase" id="RU363032"/>
    </source>
</evidence>
<keyword evidence="4 7" id="KW-0812">Transmembrane</keyword>
<dbReference type="PANTHER" id="PTHR30043">
    <property type="entry name" value="PHOSPHONATES TRANSPORT SYSTEM PERMEASE PROTEIN"/>
    <property type="match status" value="1"/>
</dbReference>
<keyword evidence="2 7" id="KW-0813">Transport</keyword>
<dbReference type="PANTHER" id="PTHR30043:SF1">
    <property type="entry name" value="ABC TRANSPORT SYSTEM PERMEASE PROTEIN P69"/>
    <property type="match status" value="1"/>
</dbReference>
<dbReference type="CDD" id="cd06261">
    <property type="entry name" value="TM_PBP2"/>
    <property type="match status" value="1"/>
</dbReference>
<evidence type="ECO:0000256" key="6">
    <source>
        <dbReference type="ARBA" id="ARBA00023136"/>
    </source>
</evidence>